<dbReference type="SUPFAM" id="SSF101690">
    <property type="entry name" value="PAZ domain"/>
    <property type="match status" value="1"/>
</dbReference>
<dbReference type="CDD" id="cd04657">
    <property type="entry name" value="Piwi_ago-like"/>
    <property type="match status" value="1"/>
</dbReference>
<organism evidence="4 5">
    <name type="scientific">Coccomyxa subellipsoidea</name>
    <dbReference type="NCBI Taxonomy" id="248742"/>
    <lineage>
        <taxon>Eukaryota</taxon>
        <taxon>Viridiplantae</taxon>
        <taxon>Chlorophyta</taxon>
        <taxon>core chlorophytes</taxon>
        <taxon>Trebouxiophyceae</taxon>
        <taxon>Trebouxiophyceae incertae sedis</taxon>
        <taxon>Coccomyxaceae</taxon>
        <taxon>Coccomyxa</taxon>
    </lineage>
</organism>
<evidence type="ECO:0000256" key="1">
    <source>
        <dbReference type="ARBA" id="ARBA00008201"/>
    </source>
</evidence>
<feature type="domain" description="Piwi" evidence="3">
    <location>
        <begin position="227"/>
        <end position="505"/>
    </location>
</feature>
<dbReference type="InterPro" id="IPR003100">
    <property type="entry name" value="PAZ_dom"/>
</dbReference>
<reference evidence="4 5" key="1">
    <citation type="journal article" date="2024" name="Nat. Commun.">
        <title>Phylogenomics reveals the evolutionary origins of lichenization in chlorophyte algae.</title>
        <authorList>
            <person name="Puginier C."/>
            <person name="Libourel C."/>
            <person name="Otte J."/>
            <person name="Skaloud P."/>
            <person name="Haon M."/>
            <person name="Grisel S."/>
            <person name="Petersen M."/>
            <person name="Berrin J.G."/>
            <person name="Delaux P.M."/>
            <person name="Dal Grande F."/>
            <person name="Keller J."/>
        </authorList>
    </citation>
    <scope>NUCLEOTIDE SEQUENCE [LARGE SCALE GENOMIC DNA]</scope>
    <source>
        <strain evidence="4 5">SAG 216-7</strain>
    </source>
</reference>
<evidence type="ECO:0000259" key="3">
    <source>
        <dbReference type="PROSITE" id="PS50822"/>
    </source>
</evidence>
<dbReference type="PROSITE" id="PS50821">
    <property type="entry name" value="PAZ"/>
    <property type="match status" value="1"/>
</dbReference>
<dbReference type="EMBL" id="JALJOT010000005">
    <property type="protein sequence ID" value="KAK9915491.1"/>
    <property type="molecule type" value="Genomic_DNA"/>
</dbReference>
<dbReference type="PANTHER" id="PTHR22891">
    <property type="entry name" value="EUKARYOTIC TRANSLATION INITIATION FACTOR 2C"/>
    <property type="match status" value="1"/>
</dbReference>
<comment type="similarity">
    <text evidence="1">Belongs to the argonaute family. Ago subfamily.</text>
</comment>
<dbReference type="Pfam" id="PF16487">
    <property type="entry name" value="ArgoMid"/>
    <property type="match status" value="1"/>
</dbReference>
<dbReference type="Gene3D" id="3.40.50.2300">
    <property type="match status" value="1"/>
</dbReference>
<dbReference type="PROSITE" id="PS50822">
    <property type="entry name" value="PIWI"/>
    <property type="match status" value="1"/>
</dbReference>
<dbReference type="InterPro" id="IPR012337">
    <property type="entry name" value="RNaseH-like_sf"/>
</dbReference>
<name>A0ABR2YV00_9CHLO</name>
<dbReference type="InterPro" id="IPR003165">
    <property type="entry name" value="Piwi"/>
</dbReference>
<dbReference type="Pfam" id="PF16488">
    <property type="entry name" value="ArgoL2"/>
    <property type="match status" value="1"/>
</dbReference>
<dbReference type="InterPro" id="IPR032472">
    <property type="entry name" value="ArgoL2"/>
</dbReference>
<evidence type="ECO:0000313" key="5">
    <source>
        <dbReference type="Proteomes" id="UP001491310"/>
    </source>
</evidence>
<dbReference type="InterPro" id="IPR036085">
    <property type="entry name" value="PAZ_dom_sf"/>
</dbReference>
<evidence type="ECO:0000259" key="2">
    <source>
        <dbReference type="PROSITE" id="PS50821"/>
    </source>
</evidence>
<feature type="domain" description="PAZ" evidence="2">
    <location>
        <begin position="1"/>
        <end position="43"/>
    </location>
</feature>
<dbReference type="CDD" id="cd02846">
    <property type="entry name" value="PAZ_argonaute_like"/>
    <property type="match status" value="1"/>
</dbReference>
<dbReference type="Gene3D" id="3.30.420.10">
    <property type="entry name" value="Ribonuclease H-like superfamily/Ribonuclease H"/>
    <property type="match status" value="1"/>
</dbReference>
<evidence type="ECO:0008006" key="6">
    <source>
        <dbReference type="Google" id="ProtNLM"/>
    </source>
</evidence>
<proteinExistence type="inferred from homology"/>
<dbReference type="InterPro" id="IPR036397">
    <property type="entry name" value="RNaseH_sf"/>
</dbReference>
<dbReference type="Gene3D" id="2.170.260.10">
    <property type="entry name" value="paz domain"/>
    <property type="match status" value="1"/>
</dbReference>
<gene>
    <name evidence="4" type="ORF">WJX75_009941</name>
</gene>
<evidence type="ECO:0000313" key="4">
    <source>
        <dbReference type="EMBL" id="KAK9915491.1"/>
    </source>
</evidence>
<keyword evidence="5" id="KW-1185">Reference proteome</keyword>
<sequence>MTVAEYYEQQYQIFIKFPEVPCINVGTPTKPVWLPPEVCWIAQGQRRLELDERQTAEMIKTSAQRPHERKEYLQKCIRDFADLPNDSIVKAFGMTLDPSFMKVSGRQLAPPELQYNSRKIVSEPDRDSWDMRNTGFYRPGVIDSFAIACFCSQRSAGGPIEDPASLQNFIADLLRGCDKAGIQFPPRMSCVPDSIIVWHNPVANFPGETMAKAFEAAKRYFNKDPNILFVVLPERGQTELYKAIKRASDSHLGVPSQCFNPQKGGICIPPRRGREQYIGNVAMKVNAKLSGVNVSLISRPVKWMDEPFMVLGADISHPVGFNRSSPSVAAVGLKNAVKNLLVLFHKRTGSKPRRIIMYRDGMSEGQYPQVQRHEIPQIVEAICELNNCETQDCDIPITYMVVSKGHHTRLFPATPRDSDRNGNVLPGTVVDNGIVHPKEYDFYLNAHASIQGTSRPGHYHVLLDQNNLGPDQLQAFTYDMCYLFCRCTRSVSVVPPCYYAHLAAFRGRILVTESLSDTESSVSGGTAGPTNVEVAQTHANLLNRMFYV</sequence>
<dbReference type="Proteomes" id="UP001491310">
    <property type="component" value="Unassembled WGS sequence"/>
</dbReference>
<dbReference type="InterPro" id="IPR032473">
    <property type="entry name" value="Argonaute_Mid_dom"/>
</dbReference>
<protein>
    <recommendedName>
        <fullName evidence="6">Piwi-domain-containing protein</fullName>
    </recommendedName>
</protein>
<comment type="caution">
    <text evidence="4">The sequence shown here is derived from an EMBL/GenBank/DDBJ whole genome shotgun (WGS) entry which is preliminary data.</text>
</comment>
<dbReference type="Pfam" id="PF02171">
    <property type="entry name" value="Piwi"/>
    <property type="match status" value="2"/>
</dbReference>
<dbReference type="SMART" id="SM00950">
    <property type="entry name" value="Piwi"/>
    <property type="match status" value="1"/>
</dbReference>
<accession>A0ABR2YV00</accession>
<dbReference type="SUPFAM" id="SSF53098">
    <property type="entry name" value="Ribonuclease H-like"/>
    <property type="match status" value="1"/>
</dbReference>
<dbReference type="Pfam" id="PF02170">
    <property type="entry name" value="PAZ"/>
    <property type="match status" value="1"/>
</dbReference>
<dbReference type="InterPro" id="IPR045246">
    <property type="entry name" value="Piwi_ago-like"/>
</dbReference>